<dbReference type="KEGG" id="cfl:Cfla_3268"/>
<dbReference type="RefSeq" id="WP_013118480.1">
    <property type="nucleotide sequence ID" value="NC_014151.1"/>
</dbReference>
<dbReference type="HOGENOM" id="CLU_2877565_0_0_11"/>
<evidence type="ECO:0000313" key="2">
    <source>
        <dbReference type="EMBL" id="ADG76149.1"/>
    </source>
</evidence>
<accession>D5UBZ0</accession>
<keyword evidence="1" id="KW-0812">Transmembrane</keyword>
<evidence type="ECO:0000313" key="3">
    <source>
        <dbReference type="Proteomes" id="UP000000849"/>
    </source>
</evidence>
<gene>
    <name evidence="2" type="ordered locus">Cfla_3268</name>
</gene>
<feature type="transmembrane region" description="Helical" evidence="1">
    <location>
        <begin position="12"/>
        <end position="29"/>
    </location>
</feature>
<name>D5UBZ0_CELFN</name>
<keyword evidence="1" id="KW-1133">Transmembrane helix</keyword>
<dbReference type="AlphaFoldDB" id="D5UBZ0"/>
<reference evidence="2 3" key="1">
    <citation type="journal article" date="2010" name="Stand. Genomic Sci.">
        <title>Complete genome sequence of Cellulomonas flavigena type strain (134).</title>
        <authorList>
            <person name="Abt B."/>
            <person name="Foster B."/>
            <person name="Lapidus A."/>
            <person name="Clum A."/>
            <person name="Sun H."/>
            <person name="Pukall R."/>
            <person name="Lucas S."/>
            <person name="Glavina Del Rio T."/>
            <person name="Nolan M."/>
            <person name="Tice H."/>
            <person name="Cheng J.F."/>
            <person name="Pitluck S."/>
            <person name="Liolios K."/>
            <person name="Ivanova N."/>
            <person name="Mavromatis K."/>
            <person name="Ovchinnikova G."/>
            <person name="Pati A."/>
            <person name="Goodwin L."/>
            <person name="Chen A."/>
            <person name="Palaniappan K."/>
            <person name="Land M."/>
            <person name="Hauser L."/>
            <person name="Chang Y.J."/>
            <person name="Jeffries C.D."/>
            <person name="Rohde M."/>
            <person name="Goker M."/>
            <person name="Woyke T."/>
            <person name="Bristow J."/>
            <person name="Eisen J.A."/>
            <person name="Markowitz V."/>
            <person name="Hugenholtz P."/>
            <person name="Kyrpides N.C."/>
            <person name="Klenk H.P."/>
        </authorList>
    </citation>
    <scope>NUCLEOTIDE SEQUENCE [LARGE SCALE GENOMIC DNA]</scope>
    <source>
        <strain evidence="3">ATCC 482 / DSM 20109 / BCRC 11376 / JCM 18109 / NBRC 3775 / NCIMB 8073 / NRS 134</strain>
    </source>
</reference>
<proteinExistence type="predicted"/>
<protein>
    <submittedName>
        <fullName evidence="2">Uncharacterized protein</fullName>
    </submittedName>
</protein>
<dbReference type="EMBL" id="CP001964">
    <property type="protein sequence ID" value="ADG76149.1"/>
    <property type="molecule type" value="Genomic_DNA"/>
</dbReference>
<organism evidence="2 3">
    <name type="scientific">Cellulomonas flavigena (strain ATCC 482 / DSM 20109 / BCRC 11376 / JCM 18109 / NBRC 3775 / NCIMB 8073 / NRS 134)</name>
    <dbReference type="NCBI Taxonomy" id="446466"/>
    <lineage>
        <taxon>Bacteria</taxon>
        <taxon>Bacillati</taxon>
        <taxon>Actinomycetota</taxon>
        <taxon>Actinomycetes</taxon>
        <taxon>Micrococcales</taxon>
        <taxon>Cellulomonadaceae</taxon>
        <taxon>Cellulomonas</taxon>
    </lineage>
</organism>
<sequence length="63" mass="6049">MGNIGQRVGMRLVVAGVFGAAAAVLLLQVQLGPSVVFGTIAAVFLAGAVQAGRGAGGSGPADR</sequence>
<keyword evidence="1" id="KW-0472">Membrane</keyword>
<evidence type="ECO:0000256" key="1">
    <source>
        <dbReference type="SAM" id="Phobius"/>
    </source>
</evidence>
<keyword evidence="3" id="KW-1185">Reference proteome</keyword>
<feature type="transmembrane region" description="Helical" evidence="1">
    <location>
        <begin position="35"/>
        <end position="55"/>
    </location>
</feature>
<dbReference type="Proteomes" id="UP000000849">
    <property type="component" value="Chromosome"/>
</dbReference>